<dbReference type="OrthoDB" id="9805475at2"/>
<feature type="transmembrane region" description="Helical" evidence="8">
    <location>
        <begin position="70"/>
        <end position="89"/>
    </location>
</feature>
<evidence type="ECO:0000256" key="6">
    <source>
        <dbReference type="ARBA" id="ARBA00023136"/>
    </source>
</evidence>
<dbReference type="GO" id="GO:0016780">
    <property type="term" value="F:phosphotransferase activity, for other substituted phosphate groups"/>
    <property type="evidence" value="ECO:0007669"/>
    <property type="project" value="InterPro"/>
</dbReference>
<evidence type="ECO:0000256" key="7">
    <source>
        <dbReference type="PIRSR" id="PIRSR600715-1"/>
    </source>
</evidence>
<keyword evidence="3 9" id="KW-0808">Transferase</keyword>
<reference evidence="9 10" key="1">
    <citation type="submission" date="2016-05" db="EMBL/GenBank/DDBJ databases">
        <authorList>
            <person name="Lavstsen T."/>
            <person name="Jespersen J.S."/>
        </authorList>
    </citation>
    <scope>NUCLEOTIDE SEQUENCE [LARGE SCALE GENOMIC DNA]</scope>
    <source>
        <strain evidence="9 10">B7-9</strain>
    </source>
</reference>
<dbReference type="InterPro" id="IPR000715">
    <property type="entry name" value="Glycosyl_transferase_4"/>
</dbReference>
<feature type="transmembrane region" description="Helical" evidence="8">
    <location>
        <begin position="43"/>
        <end position="63"/>
    </location>
</feature>
<comment type="subcellular location">
    <subcellularLocation>
        <location evidence="1">Cell membrane</location>
        <topology evidence="1">Multi-pass membrane protein</topology>
    </subcellularLocation>
</comment>
<evidence type="ECO:0000256" key="2">
    <source>
        <dbReference type="ARBA" id="ARBA00022475"/>
    </source>
</evidence>
<evidence type="ECO:0000256" key="1">
    <source>
        <dbReference type="ARBA" id="ARBA00004651"/>
    </source>
</evidence>
<feature type="transmembrane region" description="Helical" evidence="8">
    <location>
        <begin position="125"/>
        <end position="145"/>
    </location>
</feature>
<feature type="transmembrane region" description="Helical" evidence="8">
    <location>
        <begin position="230"/>
        <end position="252"/>
    </location>
</feature>
<feature type="binding site" evidence="7">
    <location>
        <position position="143"/>
    </location>
    <ligand>
        <name>Mg(2+)</name>
        <dbReference type="ChEBI" id="CHEBI:18420"/>
    </ligand>
</feature>
<proteinExistence type="predicted"/>
<sequence length="344" mass="36520">MIQTALIAIVALTFSMLATPLARRLALRAGVVAVPRVRDLHITPVPLLGGLAIYGSFVAALILFGDRAHIVELIAILVGATLVSLFGLADDRWGLSARAKLAGQLMAGVVLLLGGTQVQLFPLIWLNWLVTLLWVVIITNAINFLDNMDGLSGGITTIAATFFLLLAAMNEPRQVLVGAMAAALIGACIGFLRYNLNPATVFMGDTGSLFLGFMLAALAIKLRFPSNTPVVTWMVPLCVLAVPLFDTSLVVVSRIRRGVNPFTTAGKDHLSHRLHALGLTRREAVLTCYLLGGAAGMVGVYLTRATMVEAYFVAGMMAAVGVAALIWLERVCPGGVAAPHGRER</sequence>
<keyword evidence="7" id="KW-0460">Magnesium</keyword>
<dbReference type="GO" id="GO:0046872">
    <property type="term" value="F:metal ion binding"/>
    <property type="evidence" value="ECO:0007669"/>
    <property type="project" value="UniProtKB-KW"/>
</dbReference>
<dbReference type="GO" id="GO:0005886">
    <property type="term" value="C:plasma membrane"/>
    <property type="evidence" value="ECO:0007669"/>
    <property type="project" value="UniProtKB-SubCell"/>
</dbReference>
<evidence type="ECO:0000256" key="5">
    <source>
        <dbReference type="ARBA" id="ARBA00022989"/>
    </source>
</evidence>
<feature type="transmembrane region" description="Helical" evidence="8">
    <location>
        <begin position="175"/>
        <end position="194"/>
    </location>
</feature>
<dbReference type="RefSeq" id="WP_097651818.1">
    <property type="nucleotide sequence ID" value="NZ_LYXE01000069.1"/>
</dbReference>
<gene>
    <name evidence="9" type="ORF">A9Q02_11940</name>
</gene>
<feature type="transmembrane region" description="Helical" evidence="8">
    <location>
        <begin position="151"/>
        <end position="168"/>
    </location>
</feature>
<keyword evidence="6 8" id="KW-0472">Membrane</keyword>
<dbReference type="PANTHER" id="PTHR22926:SF3">
    <property type="entry name" value="UNDECAPRENYL-PHOSPHATE ALPHA-N-ACETYLGLUCOSAMINYL 1-PHOSPHATE TRANSFERASE"/>
    <property type="match status" value="1"/>
</dbReference>
<accession>A0A2H3LAT3</accession>
<keyword evidence="5 8" id="KW-1133">Transmembrane helix</keyword>
<organism evidence="9 10">
    <name type="scientific">Candidatus Chloroploca asiatica</name>
    <dbReference type="NCBI Taxonomy" id="1506545"/>
    <lineage>
        <taxon>Bacteria</taxon>
        <taxon>Bacillati</taxon>
        <taxon>Chloroflexota</taxon>
        <taxon>Chloroflexia</taxon>
        <taxon>Chloroflexales</taxon>
        <taxon>Chloroflexineae</taxon>
        <taxon>Oscillochloridaceae</taxon>
        <taxon>Candidatus Chloroploca</taxon>
    </lineage>
</organism>
<dbReference type="Pfam" id="PF00953">
    <property type="entry name" value="Glycos_transf_4"/>
    <property type="match status" value="1"/>
</dbReference>
<keyword evidence="10" id="KW-1185">Reference proteome</keyword>
<dbReference type="AlphaFoldDB" id="A0A2H3LAT3"/>
<name>A0A2H3LAT3_9CHLR</name>
<keyword evidence="7" id="KW-0479">Metal-binding</keyword>
<protein>
    <submittedName>
        <fullName evidence="9">Undecaprenyl-phosphate alpha-N-acetylglucosaminyl 1-phosphate transferase</fullName>
    </submittedName>
</protein>
<keyword evidence="4 8" id="KW-0812">Transmembrane</keyword>
<dbReference type="GO" id="GO:0071555">
    <property type="term" value="P:cell wall organization"/>
    <property type="evidence" value="ECO:0007669"/>
    <property type="project" value="TreeGrafter"/>
</dbReference>
<comment type="caution">
    <text evidence="9">The sequence shown here is derived from an EMBL/GenBank/DDBJ whole genome shotgun (WGS) entry which is preliminary data.</text>
</comment>
<evidence type="ECO:0000313" key="9">
    <source>
        <dbReference type="EMBL" id="PDV99498.1"/>
    </source>
</evidence>
<feature type="transmembrane region" description="Helical" evidence="8">
    <location>
        <begin position="310"/>
        <end position="328"/>
    </location>
</feature>
<dbReference type="CDD" id="cd06853">
    <property type="entry name" value="GT_WecA_like"/>
    <property type="match status" value="1"/>
</dbReference>
<feature type="transmembrane region" description="Helical" evidence="8">
    <location>
        <begin position="101"/>
        <end position="118"/>
    </location>
</feature>
<keyword evidence="2" id="KW-1003">Cell membrane</keyword>
<feature type="transmembrane region" description="Helical" evidence="8">
    <location>
        <begin position="284"/>
        <end position="303"/>
    </location>
</feature>
<dbReference type="EMBL" id="LYXE01000069">
    <property type="protein sequence ID" value="PDV99498.1"/>
    <property type="molecule type" value="Genomic_DNA"/>
</dbReference>
<evidence type="ECO:0000256" key="8">
    <source>
        <dbReference type="SAM" id="Phobius"/>
    </source>
</evidence>
<dbReference type="GO" id="GO:0009103">
    <property type="term" value="P:lipopolysaccharide biosynthetic process"/>
    <property type="evidence" value="ECO:0007669"/>
    <property type="project" value="TreeGrafter"/>
</dbReference>
<dbReference type="GO" id="GO:0044038">
    <property type="term" value="P:cell wall macromolecule biosynthetic process"/>
    <property type="evidence" value="ECO:0007669"/>
    <property type="project" value="TreeGrafter"/>
</dbReference>
<evidence type="ECO:0000256" key="3">
    <source>
        <dbReference type="ARBA" id="ARBA00022679"/>
    </source>
</evidence>
<dbReference type="PANTHER" id="PTHR22926">
    <property type="entry name" value="PHOSPHO-N-ACETYLMURAMOYL-PENTAPEPTIDE-TRANSFERASE"/>
    <property type="match status" value="1"/>
</dbReference>
<evidence type="ECO:0000256" key="4">
    <source>
        <dbReference type="ARBA" id="ARBA00022692"/>
    </source>
</evidence>
<feature type="binding site" evidence="7">
    <location>
        <position position="205"/>
    </location>
    <ligand>
        <name>Mg(2+)</name>
        <dbReference type="ChEBI" id="CHEBI:18420"/>
    </ligand>
</feature>
<dbReference type="Proteomes" id="UP000220922">
    <property type="component" value="Unassembled WGS sequence"/>
</dbReference>
<comment type="cofactor">
    <cofactor evidence="7">
        <name>Mg(2+)</name>
        <dbReference type="ChEBI" id="CHEBI:18420"/>
    </cofactor>
</comment>
<feature type="transmembrane region" description="Helical" evidence="8">
    <location>
        <begin position="200"/>
        <end position="218"/>
    </location>
</feature>
<evidence type="ECO:0000313" key="10">
    <source>
        <dbReference type="Proteomes" id="UP000220922"/>
    </source>
</evidence>